<dbReference type="AlphaFoldDB" id="A0A085LS57"/>
<evidence type="ECO:0000313" key="3">
    <source>
        <dbReference type="Proteomes" id="UP000030764"/>
    </source>
</evidence>
<feature type="compositionally biased region" description="Polar residues" evidence="1">
    <location>
        <begin position="56"/>
        <end position="73"/>
    </location>
</feature>
<gene>
    <name evidence="2" type="ORF">M513_11353</name>
</gene>
<proteinExistence type="predicted"/>
<dbReference type="Proteomes" id="UP000030764">
    <property type="component" value="Unassembled WGS sequence"/>
</dbReference>
<protein>
    <submittedName>
        <fullName evidence="2">Uncharacterized protein</fullName>
    </submittedName>
</protein>
<feature type="compositionally biased region" description="Polar residues" evidence="1">
    <location>
        <begin position="9"/>
        <end position="19"/>
    </location>
</feature>
<name>A0A085LS57_9BILA</name>
<sequence length="113" mass="12581">MHEMDVKSSVLQRVSRNDVTTAGRPTDRPTDRPTLTARRPTNSHQPLAPSTHKQHTLTFTNIPSLRLHSSSPDIASVPALPDEQETTHRLRIRPPAFVLTLNGRRAPIAPQLT</sequence>
<accession>A0A085LS57</accession>
<reference evidence="2 3" key="1">
    <citation type="journal article" date="2014" name="Nat. Genet.">
        <title>Genome and transcriptome of the porcine whipworm Trichuris suis.</title>
        <authorList>
            <person name="Jex A.R."/>
            <person name="Nejsum P."/>
            <person name="Schwarz E.M."/>
            <person name="Hu L."/>
            <person name="Young N.D."/>
            <person name="Hall R.S."/>
            <person name="Korhonen P.K."/>
            <person name="Liao S."/>
            <person name="Thamsborg S."/>
            <person name="Xia J."/>
            <person name="Xu P."/>
            <person name="Wang S."/>
            <person name="Scheerlinck J.P."/>
            <person name="Hofmann A."/>
            <person name="Sternberg P.W."/>
            <person name="Wang J."/>
            <person name="Gasser R.B."/>
        </authorList>
    </citation>
    <scope>NUCLEOTIDE SEQUENCE [LARGE SCALE GENOMIC DNA]</scope>
    <source>
        <strain evidence="2">DCEP-RM93M</strain>
    </source>
</reference>
<dbReference type="EMBL" id="KL363314">
    <property type="protein sequence ID" value="KFD47803.1"/>
    <property type="molecule type" value="Genomic_DNA"/>
</dbReference>
<organism evidence="2 3">
    <name type="scientific">Trichuris suis</name>
    <name type="common">pig whipworm</name>
    <dbReference type="NCBI Taxonomy" id="68888"/>
    <lineage>
        <taxon>Eukaryota</taxon>
        <taxon>Metazoa</taxon>
        <taxon>Ecdysozoa</taxon>
        <taxon>Nematoda</taxon>
        <taxon>Enoplea</taxon>
        <taxon>Dorylaimia</taxon>
        <taxon>Trichinellida</taxon>
        <taxon>Trichuridae</taxon>
        <taxon>Trichuris</taxon>
    </lineage>
</organism>
<evidence type="ECO:0000256" key="1">
    <source>
        <dbReference type="SAM" id="MobiDB-lite"/>
    </source>
</evidence>
<evidence type="ECO:0000313" key="2">
    <source>
        <dbReference type="EMBL" id="KFD47803.1"/>
    </source>
</evidence>
<keyword evidence="3" id="KW-1185">Reference proteome</keyword>
<feature type="region of interest" description="Disordered" evidence="1">
    <location>
        <begin position="1"/>
        <end position="89"/>
    </location>
</feature>